<dbReference type="EMBL" id="JAAIUW010000008">
    <property type="protein sequence ID" value="KAF7822347.1"/>
    <property type="molecule type" value="Genomic_DNA"/>
</dbReference>
<evidence type="ECO:0000313" key="1">
    <source>
        <dbReference type="EMBL" id="KAF7822347.1"/>
    </source>
</evidence>
<proteinExistence type="predicted"/>
<gene>
    <name evidence="1" type="ORF">G2W53_027802</name>
</gene>
<reference evidence="1" key="1">
    <citation type="submission" date="2020-09" db="EMBL/GenBank/DDBJ databases">
        <title>Genome-Enabled Discovery of Anthraquinone Biosynthesis in Senna tora.</title>
        <authorList>
            <person name="Kang S.-H."/>
            <person name="Pandey R.P."/>
            <person name="Lee C.-M."/>
            <person name="Sim J.-S."/>
            <person name="Jeong J.-T."/>
            <person name="Choi B.-S."/>
            <person name="Jung M."/>
            <person name="Ginzburg D."/>
            <person name="Zhao K."/>
            <person name="Won S.Y."/>
            <person name="Oh T.-J."/>
            <person name="Yu Y."/>
            <person name="Kim N.-H."/>
            <person name="Lee O.R."/>
            <person name="Lee T.-H."/>
            <person name="Bashyal P."/>
            <person name="Kim T.-S."/>
            <person name="Lee W.-H."/>
            <person name="Kawkins C."/>
            <person name="Kim C.-K."/>
            <person name="Kim J.S."/>
            <person name="Ahn B.O."/>
            <person name="Rhee S.Y."/>
            <person name="Sohng J.K."/>
        </authorList>
    </citation>
    <scope>NUCLEOTIDE SEQUENCE</scope>
    <source>
        <tissue evidence="1">Leaf</tissue>
    </source>
</reference>
<comment type="caution">
    <text evidence="1">The sequence shown here is derived from an EMBL/GenBank/DDBJ whole genome shotgun (WGS) entry which is preliminary data.</text>
</comment>
<name>A0A834TJC3_9FABA</name>
<protein>
    <submittedName>
        <fullName evidence="1">Uncharacterized protein</fullName>
    </submittedName>
</protein>
<accession>A0A834TJC3</accession>
<sequence length="63" mass="7042">MLYLKEKLEIEQEKLLSGKMAMDGWHPQATSIRFAKVNVEATSEDAPLHSQSFTCTSTMPIAT</sequence>
<dbReference type="Proteomes" id="UP000634136">
    <property type="component" value="Unassembled WGS sequence"/>
</dbReference>
<keyword evidence="2" id="KW-1185">Reference proteome</keyword>
<dbReference type="AlphaFoldDB" id="A0A834TJC3"/>
<organism evidence="1 2">
    <name type="scientific">Senna tora</name>
    <dbReference type="NCBI Taxonomy" id="362788"/>
    <lineage>
        <taxon>Eukaryota</taxon>
        <taxon>Viridiplantae</taxon>
        <taxon>Streptophyta</taxon>
        <taxon>Embryophyta</taxon>
        <taxon>Tracheophyta</taxon>
        <taxon>Spermatophyta</taxon>
        <taxon>Magnoliopsida</taxon>
        <taxon>eudicotyledons</taxon>
        <taxon>Gunneridae</taxon>
        <taxon>Pentapetalae</taxon>
        <taxon>rosids</taxon>
        <taxon>fabids</taxon>
        <taxon>Fabales</taxon>
        <taxon>Fabaceae</taxon>
        <taxon>Caesalpinioideae</taxon>
        <taxon>Cassia clade</taxon>
        <taxon>Senna</taxon>
    </lineage>
</organism>
<evidence type="ECO:0000313" key="2">
    <source>
        <dbReference type="Proteomes" id="UP000634136"/>
    </source>
</evidence>